<evidence type="ECO:0000259" key="2">
    <source>
        <dbReference type="SMART" id="SM00343"/>
    </source>
</evidence>
<feature type="domain" description="CCHC-type" evidence="2">
    <location>
        <begin position="398"/>
        <end position="414"/>
    </location>
</feature>
<feature type="non-terminal residue" evidence="3">
    <location>
        <position position="1"/>
    </location>
</feature>
<dbReference type="GO" id="GO:0008270">
    <property type="term" value="F:zinc ion binding"/>
    <property type="evidence" value="ECO:0007669"/>
    <property type="project" value="InterPro"/>
</dbReference>
<sequence>NSLKIYETEVKYSSSTSIESHNLAFVSSSQSNSTTVSVSAVVHVSTVGSTLPASPLPNVDSLSNAVIYSFFASQSTSPQLDNKELKQIDVDDLEEMDLRWQMAKLTMRARRFLQKTDRNLGASGTASMGFDMSKVECYNSHSKGHFARECRSPKDQRRLGTAEPQRRTVPVETSTSNALVSQCDGTKSYDWSYQAEDEHANFALMDFSSNSSSSSFENEASSCFKACLESVEARLLIFTKAMSDCENYYSLKSDCEPWKPSNLYDRFQPSGGYHVVPPPHTTTFMPPKPDLVFNTAPFPIEIDHLAFNVQLSPTKPEQDLSHTSRPSAPIIKDWVSDSEEESEPKDPQQSVSSFAQSSKHVKTLRHSVQPIETTFQAATFVPASPKSNSSGKRTNRKACFVCKSVDHLIKDCDFYAKKTAKPVQRNYANRGYHKQYAPKPLKHSIPTAVLTQSKLVSNTVFRLVSAVLPYIPVTCPRHANQVVTKSESPIRQ</sequence>
<dbReference type="AlphaFoldDB" id="A0A699JQE5"/>
<dbReference type="SUPFAM" id="SSF57756">
    <property type="entry name" value="Retrovirus zinc finger-like domains"/>
    <property type="match status" value="1"/>
</dbReference>
<dbReference type="EMBL" id="BKCJ010438534">
    <property type="protein sequence ID" value="GFA52072.1"/>
    <property type="molecule type" value="Genomic_DNA"/>
</dbReference>
<name>A0A699JQE5_TANCI</name>
<dbReference type="GO" id="GO:0003676">
    <property type="term" value="F:nucleic acid binding"/>
    <property type="evidence" value="ECO:0007669"/>
    <property type="project" value="InterPro"/>
</dbReference>
<feature type="region of interest" description="Disordered" evidence="1">
    <location>
        <begin position="335"/>
        <end position="358"/>
    </location>
</feature>
<protein>
    <recommendedName>
        <fullName evidence="2">CCHC-type domain-containing protein</fullName>
    </recommendedName>
</protein>
<dbReference type="Gene3D" id="4.10.60.10">
    <property type="entry name" value="Zinc finger, CCHC-type"/>
    <property type="match status" value="1"/>
</dbReference>
<comment type="caution">
    <text evidence="3">The sequence shown here is derived from an EMBL/GenBank/DDBJ whole genome shotgun (WGS) entry which is preliminary data.</text>
</comment>
<feature type="region of interest" description="Disordered" evidence="1">
    <location>
        <begin position="149"/>
        <end position="177"/>
    </location>
</feature>
<dbReference type="InterPro" id="IPR001878">
    <property type="entry name" value="Znf_CCHC"/>
</dbReference>
<reference evidence="3" key="1">
    <citation type="journal article" date="2019" name="Sci. Rep.">
        <title>Draft genome of Tanacetum cinerariifolium, the natural source of mosquito coil.</title>
        <authorList>
            <person name="Yamashiro T."/>
            <person name="Shiraishi A."/>
            <person name="Satake H."/>
            <person name="Nakayama K."/>
        </authorList>
    </citation>
    <scope>NUCLEOTIDE SEQUENCE</scope>
</reference>
<proteinExistence type="predicted"/>
<feature type="domain" description="CCHC-type" evidence="2">
    <location>
        <begin position="136"/>
        <end position="152"/>
    </location>
</feature>
<feature type="compositionally biased region" description="Basic and acidic residues" evidence="1">
    <location>
        <begin position="149"/>
        <end position="166"/>
    </location>
</feature>
<gene>
    <name evidence="3" type="ORF">Tci_624044</name>
</gene>
<evidence type="ECO:0000256" key="1">
    <source>
        <dbReference type="SAM" id="MobiDB-lite"/>
    </source>
</evidence>
<accession>A0A699JQE5</accession>
<evidence type="ECO:0000313" key="3">
    <source>
        <dbReference type="EMBL" id="GFA52072.1"/>
    </source>
</evidence>
<organism evidence="3">
    <name type="scientific">Tanacetum cinerariifolium</name>
    <name type="common">Dalmatian daisy</name>
    <name type="synonym">Chrysanthemum cinerariifolium</name>
    <dbReference type="NCBI Taxonomy" id="118510"/>
    <lineage>
        <taxon>Eukaryota</taxon>
        <taxon>Viridiplantae</taxon>
        <taxon>Streptophyta</taxon>
        <taxon>Embryophyta</taxon>
        <taxon>Tracheophyta</taxon>
        <taxon>Spermatophyta</taxon>
        <taxon>Magnoliopsida</taxon>
        <taxon>eudicotyledons</taxon>
        <taxon>Gunneridae</taxon>
        <taxon>Pentapetalae</taxon>
        <taxon>asterids</taxon>
        <taxon>campanulids</taxon>
        <taxon>Asterales</taxon>
        <taxon>Asteraceae</taxon>
        <taxon>Asteroideae</taxon>
        <taxon>Anthemideae</taxon>
        <taxon>Anthemidinae</taxon>
        <taxon>Tanacetum</taxon>
    </lineage>
</organism>
<dbReference type="SMART" id="SM00343">
    <property type="entry name" value="ZnF_C2HC"/>
    <property type="match status" value="2"/>
</dbReference>
<dbReference type="InterPro" id="IPR036875">
    <property type="entry name" value="Znf_CCHC_sf"/>
</dbReference>